<evidence type="ECO:0000256" key="1">
    <source>
        <dbReference type="ARBA" id="ARBA00004141"/>
    </source>
</evidence>
<reference evidence="7" key="1">
    <citation type="journal article" date="2014" name="Int. J. Syst. Evol. Microbiol.">
        <title>Complete genome sequence of Corynebacterium casei LMG S-19264T (=DSM 44701T), isolated from a smear-ripened cheese.</title>
        <authorList>
            <consortium name="US DOE Joint Genome Institute (JGI-PGF)"/>
            <person name="Walter F."/>
            <person name="Albersmeier A."/>
            <person name="Kalinowski J."/>
            <person name="Ruckert C."/>
        </authorList>
    </citation>
    <scope>NUCLEOTIDE SEQUENCE</scope>
    <source>
        <strain evidence="7">CGMCC 1.15388</strain>
    </source>
</reference>
<evidence type="ECO:0000256" key="2">
    <source>
        <dbReference type="ARBA" id="ARBA00022692"/>
    </source>
</evidence>
<keyword evidence="3 5" id="KW-1133">Transmembrane helix</keyword>
<dbReference type="Proteomes" id="UP000633136">
    <property type="component" value="Unassembled WGS sequence"/>
</dbReference>
<dbReference type="EMBL" id="BMIS01000016">
    <property type="protein sequence ID" value="GGE77758.1"/>
    <property type="molecule type" value="Genomic_DNA"/>
</dbReference>
<evidence type="ECO:0000313" key="8">
    <source>
        <dbReference type="Proteomes" id="UP000633136"/>
    </source>
</evidence>
<keyword evidence="4 5" id="KW-0472">Membrane</keyword>
<dbReference type="InterPro" id="IPR007829">
    <property type="entry name" value="TM2"/>
</dbReference>
<evidence type="ECO:0000256" key="4">
    <source>
        <dbReference type="ARBA" id="ARBA00023136"/>
    </source>
</evidence>
<evidence type="ECO:0000259" key="6">
    <source>
        <dbReference type="Pfam" id="PF05154"/>
    </source>
</evidence>
<feature type="transmembrane region" description="Helical" evidence="5">
    <location>
        <begin position="15"/>
        <end position="35"/>
    </location>
</feature>
<dbReference type="GO" id="GO:0016020">
    <property type="term" value="C:membrane"/>
    <property type="evidence" value="ECO:0007669"/>
    <property type="project" value="UniProtKB-SubCell"/>
</dbReference>
<evidence type="ECO:0000256" key="3">
    <source>
        <dbReference type="ARBA" id="ARBA00022989"/>
    </source>
</evidence>
<comment type="caution">
    <text evidence="7">The sequence shown here is derived from an EMBL/GenBank/DDBJ whole genome shotgun (WGS) entry which is preliminary data.</text>
</comment>
<dbReference type="AlphaFoldDB" id="A0A917AXC1"/>
<protein>
    <recommendedName>
        <fullName evidence="6">TM2 domain-containing protein</fullName>
    </recommendedName>
</protein>
<evidence type="ECO:0000256" key="5">
    <source>
        <dbReference type="SAM" id="Phobius"/>
    </source>
</evidence>
<gene>
    <name evidence="7" type="ORF">GCM10011401_26300</name>
</gene>
<accession>A0A917AXC1</accession>
<feature type="domain" description="TM2" evidence="6">
    <location>
        <begin position="10"/>
        <end position="60"/>
    </location>
</feature>
<keyword evidence="8" id="KW-1185">Reference proteome</keyword>
<proteinExistence type="predicted"/>
<keyword evidence="2 5" id="KW-0812">Transmembrane</keyword>
<evidence type="ECO:0000313" key="7">
    <source>
        <dbReference type="EMBL" id="GGE77758.1"/>
    </source>
</evidence>
<organism evidence="7 8">
    <name type="scientific">Nesterenkonia cremea</name>
    <dbReference type="NCBI Taxonomy" id="1882340"/>
    <lineage>
        <taxon>Bacteria</taxon>
        <taxon>Bacillati</taxon>
        <taxon>Actinomycetota</taxon>
        <taxon>Actinomycetes</taxon>
        <taxon>Micrococcales</taxon>
        <taxon>Micrococcaceae</taxon>
        <taxon>Nesterenkonia</taxon>
    </lineage>
</organism>
<dbReference type="Pfam" id="PF05154">
    <property type="entry name" value="TM2"/>
    <property type="match status" value="1"/>
</dbReference>
<sequence length="78" mass="8809">MASRAYDGPQKDPGIALVLTIIGFFFIAGLQYFYLGKYIKGILFLVTLGFLYIGTIISLFTIRNATRNVNRDRMLGLR</sequence>
<feature type="transmembrane region" description="Helical" evidence="5">
    <location>
        <begin position="42"/>
        <end position="62"/>
    </location>
</feature>
<dbReference type="RefSeq" id="WP_188686626.1">
    <property type="nucleotide sequence ID" value="NZ_BMIS01000016.1"/>
</dbReference>
<comment type="subcellular location">
    <subcellularLocation>
        <location evidence="1">Membrane</location>
        <topology evidence="1">Multi-pass membrane protein</topology>
    </subcellularLocation>
</comment>
<reference evidence="7" key="2">
    <citation type="submission" date="2020-09" db="EMBL/GenBank/DDBJ databases">
        <authorList>
            <person name="Sun Q."/>
            <person name="Zhou Y."/>
        </authorList>
    </citation>
    <scope>NUCLEOTIDE SEQUENCE</scope>
    <source>
        <strain evidence="7">CGMCC 1.15388</strain>
    </source>
</reference>
<name>A0A917AXC1_9MICC</name>